<dbReference type="SUPFAM" id="SSF48371">
    <property type="entry name" value="ARM repeat"/>
    <property type="match status" value="1"/>
</dbReference>
<dbReference type="Pfam" id="PF08216">
    <property type="entry name" value="CTNNBL"/>
    <property type="match status" value="1"/>
</dbReference>
<protein>
    <recommendedName>
        <fullName evidence="7">Beta-catenin-like protein 1 N-terminal domain-containing protein</fullName>
    </recommendedName>
</protein>
<dbReference type="STRING" id="429701.A0A2G9HET8"/>
<evidence type="ECO:0000256" key="3">
    <source>
        <dbReference type="ARBA" id="ARBA00022737"/>
    </source>
</evidence>
<dbReference type="InterPro" id="IPR039678">
    <property type="entry name" value="CTNNBL1"/>
</dbReference>
<evidence type="ECO:0000256" key="4">
    <source>
        <dbReference type="ARBA" id="ARBA00023054"/>
    </source>
</evidence>
<dbReference type="OrthoDB" id="1898821at2759"/>
<evidence type="ECO:0000256" key="1">
    <source>
        <dbReference type="ARBA" id="ARBA00004123"/>
    </source>
</evidence>
<dbReference type="InterPro" id="IPR016024">
    <property type="entry name" value="ARM-type_fold"/>
</dbReference>
<proteinExistence type="predicted"/>
<feature type="domain" description="Beta-catenin-like protein 1 N-terminal" evidence="7">
    <location>
        <begin position="24"/>
        <end position="131"/>
    </location>
</feature>
<evidence type="ECO:0000259" key="7">
    <source>
        <dbReference type="SMART" id="SM01156"/>
    </source>
</evidence>
<evidence type="ECO:0000256" key="2">
    <source>
        <dbReference type="ARBA" id="ARBA00022553"/>
    </source>
</evidence>
<feature type="compositionally biased region" description="Basic residues" evidence="6">
    <location>
        <begin position="1"/>
        <end position="12"/>
    </location>
</feature>
<keyword evidence="5" id="KW-0539">Nucleus</keyword>
<keyword evidence="3" id="KW-0677">Repeat</keyword>
<evidence type="ECO:0000313" key="8">
    <source>
        <dbReference type="EMBL" id="PIN16057.1"/>
    </source>
</evidence>
<evidence type="ECO:0000256" key="5">
    <source>
        <dbReference type="ARBA" id="ARBA00023242"/>
    </source>
</evidence>
<gene>
    <name evidence="8" type="ORF">CDL12_11300</name>
</gene>
<dbReference type="PANTHER" id="PTHR14978">
    <property type="entry name" value="BETA-CATENIN-LIKE PROTEIN 1 NUCLEAR ASSOCIATED PROTEIN"/>
    <property type="match status" value="1"/>
</dbReference>
<dbReference type="AlphaFoldDB" id="A0A2G9HET8"/>
<dbReference type="InterPro" id="IPR013180">
    <property type="entry name" value="CTNNBL1_N"/>
</dbReference>
<feature type="region of interest" description="Disordered" evidence="6">
    <location>
        <begin position="1"/>
        <end position="25"/>
    </location>
</feature>
<comment type="caution">
    <text evidence="8">The sequence shown here is derived from an EMBL/GenBank/DDBJ whole genome shotgun (WGS) entry which is preliminary data.</text>
</comment>
<keyword evidence="9" id="KW-1185">Reference proteome</keyword>
<organism evidence="8 9">
    <name type="scientific">Handroanthus impetiginosus</name>
    <dbReference type="NCBI Taxonomy" id="429701"/>
    <lineage>
        <taxon>Eukaryota</taxon>
        <taxon>Viridiplantae</taxon>
        <taxon>Streptophyta</taxon>
        <taxon>Embryophyta</taxon>
        <taxon>Tracheophyta</taxon>
        <taxon>Spermatophyta</taxon>
        <taxon>Magnoliopsida</taxon>
        <taxon>eudicotyledons</taxon>
        <taxon>Gunneridae</taxon>
        <taxon>Pentapetalae</taxon>
        <taxon>asterids</taxon>
        <taxon>lamiids</taxon>
        <taxon>Lamiales</taxon>
        <taxon>Bignoniaceae</taxon>
        <taxon>Crescentiina</taxon>
        <taxon>Tabebuia alliance</taxon>
        <taxon>Handroanthus</taxon>
    </lineage>
</organism>
<dbReference type="GO" id="GO:0005681">
    <property type="term" value="C:spliceosomal complex"/>
    <property type="evidence" value="ECO:0007669"/>
    <property type="project" value="TreeGrafter"/>
</dbReference>
<sequence length="527" mass="59866">MDLPAPHKRKRSASPPPPPASRSTAPIDLSLLEALEKSQQNAIETLDLKTLKKLALSFERRLNANTAARLKYPDNPDKFADSELELHDELQKLKILAGAPELYPDLVSLGTVNSITGLLNHDNTDIAIDAVTLLQDLTDADVVEDNDESAQVLVDALIENNAVELLVQNLARLNDSDPDESAAIYNTLSTIENLIEVKPSVSELVCEKTKLLKWLQARIKIREFDSNKQYASEILAILLQNSVANQKRFGQMNGVDTLLQAVAMYKSKDPKMGDEEEMVENFFDSLCCLLMPLENKERFVKAEGVELMIIIMNQKKFCYGSAIRALDFAMTNYPPACERFIDVMGLKTAFPAFMGKIPVSKKNKKRRYKEELEERLVSLIASLFGGILRGSRRERLLSKFVENEYEKIDRLMELYMRYSDRVKAETEQINQLELEDLEIDEEEKYNRKLDSGLYTLQLIAVILGHLWTSEHSGMRARIELLLKQQKLSRKDVKDILQEYHDNIGDLDGPEEKERAQSKISRFISALS</sequence>
<dbReference type="SMART" id="SM01156">
    <property type="entry name" value="DUF1716"/>
    <property type="match status" value="1"/>
</dbReference>
<dbReference type="Proteomes" id="UP000231279">
    <property type="component" value="Unassembled WGS sequence"/>
</dbReference>
<dbReference type="InterPro" id="IPR011989">
    <property type="entry name" value="ARM-like"/>
</dbReference>
<name>A0A2G9HET8_9LAMI</name>
<dbReference type="FunFam" id="1.25.10.10:FF:000245">
    <property type="entry name" value="Beta-catenin-like protein 1 isoform A"/>
    <property type="match status" value="1"/>
</dbReference>
<dbReference type="EMBL" id="NKXS01001965">
    <property type="protein sequence ID" value="PIN16057.1"/>
    <property type="molecule type" value="Genomic_DNA"/>
</dbReference>
<comment type="subcellular location">
    <subcellularLocation>
        <location evidence="1">Nucleus</location>
    </subcellularLocation>
</comment>
<reference evidence="9" key="1">
    <citation type="journal article" date="2018" name="Gigascience">
        <title>Genome assembly of the Pink Ipe (Handroanthus impetiginosus, Bignoniaceae), a highly valued, ecologically keystone Neotropical timber forest tree.</title>
        <authorList>
            <person name="Silva-Junior O.B."/>
            <person name="Grattapaglia D."/>
            <person name="Novaes E."/>
            <person name="Collevatti R.G."/>
        </authorList>
    </citation>
    <scope>NUCLEOTIDE SEQUENCE [LARGE SCALE GENOMIC DNA]</scope>
    <source>
        <strain evidence="9">cv. UFG-1</strain>
    </source>
</reference>
<dbReference type="PANTHER" id="PTHR14978:SF0">
    <property type="entry name" value="BETA-CATENIN-LIKE PROTEIN 1"/>
    <property type="match status" value="1"/>
</dbReference>
<accession>A0A2G9HET8</accession>
<keyword evidence="2" id="KW-0597">Phosphoprotein</keyword>
<dbReference type="Gene3D" id="1.25.10.10">
    <property type="entry name" value="Leucine-rich Repeat Variant"/>
    <property type="match status" value="1"/>
</dbReference>
<evidence type="ECO:0000313" key="9">
    <source>
        <dbReference type="Proteomes" id="UP000231279"/>
    </source>
</evidence>
<keyword evidence="4" id="KW-0175">Coiled coil</keyword>
<evidence type="ECO:0000256" key="6">
    <source>
        <dbReference type="SAM" id="MobiDB-lite"/>
    </source>
</evidence>